<keyword evidence="5" id="KW-1185">Reference proteome</keyword>
<protein>
    <submittedName>
        <fullName evidence="4">GAF and ANTAR domain-containing protein</fullName>
    </submittedName>
</protein>
<evidence type="ECO:0000256" key="2">
    <source>
        <dbReference type="ARBA" id="ARBA00023163"/>
    </source>
</evidence>
<dbReference type="PROSITE" id="PS50921">
    <property type="entry name" value="ANTAR"/>
    <property type="match status" value="1"/>
</dbReference>
<feature type="domain" description="ANTAR" evidence="3">
    <location>
        <begin position="177"/>
        <end position="238"/>
    </location>
</feature>
<dbReference type="Pfam" id="PF03861">
    <property type="entry name" value="ANTAR"/>
    <property type="match status" value="1"/>
</dbReference>
<dbReference type="Proteomes" id="UP001596139">
    <property type="component" value="Unassembled WGS sequence"/>
</dbReference>
<evidence type="ECO:0000313" key="4">
    <source>
        <dbReference type="EMBL" id="MFC6063504.1"/>
    </source>
</evidence>
<gene>
    <name evidence="4" type="ORF">ACFP4F_13185</name>
</gene>
<keyword evidence="1" id="KW-0805">Transcription regulation</keyword>
<evidence type="ECO:0000313" key="5">
    <source>
        <dbReference type="Proteomes" id="UP001596139"/>
    </source>
</evidence>
<dbReference type="RefSeq" id="WP_051861867.1">
    <property type="nucleotide sequence ID" value="NZ_JBHSPX010000004.1"/>
</dbReference>
<proteinExistence type="predicted"/>
<evidence type="ECO:0000256" key="1">
    <source>
        <dbReference type="ARBA" id="ARBA00023015"/>
    </source>
</evidence>
<dbReference type="InterPro" id="IPR011006">
    <property type="entry name" value="CheY-like_superfamily"/>
</dbReference>
<dbReference type="SMART" id="SM01012">
    <property type="entry name" value="ANTAR"/>
    <property type="match status" value="1"/>
</dbReference>
<reference evidence="5" key="1">
    <citation type="journal article" date="2019" name="Int. J. Syst. Evol. Microbiol.">
        <title>The Global Catalogue of Microorganisms (GCM) 10K type strain sequencing project: providing services to taxonomists for standard genome sequencing and annotation.</title>
        <authorList>
            <consortium name="The Broad Institute Genomics Platform"/>
            <consortium name="The Broad Institute Genome Sequencing Center for Infectious Disease"/>
            <person name="Wu L."/>
            <person name="Ma J."/>
        </authorList>
    </citation>
    <scope>NUCLEOTIDE SEQUENCE [LARGE SCALE GENOMIC DNA]</scope>
    <source>
        <strain evidence="5">CGMCC 1.15180</strain>
    </source>
</reference>
<dbReference type="EMBL" id="JBHSPX010000004">
    <property type="protein sequence ID" value="MFC6063504.1"/>
    <property type="molecule type" value="Genomic_DNA"/>
</dbReference>
<dbReference type="InterPro" id="IPR029016">
    <property type="entry name" value="GAF-like_dom_sf"/>
</dbReference>
<dbReference type="Gene3D" id="1.10.10.10">
    <property type="entry name" value="Winged helix-like DNA-binding domain superfamily/Winged helix DNA-binding domain"/>
    <property type="match status" value="1"/>
</dbReference>
<dbReference type="PIRSF" id="PIRSF036625">
    <property type="entry name" value="GAF_ANTAR"/>
    <property type="match status" value="1"/>
</dbReference>
<dbReference type="SUPFAM" id="SSF55781">
    <property type="entry name" value="GAF domain-like"/>
    <property type="match status" value="1"/>
</dbReference>
<comment type="caution">
    <text evidence="4">The sequence shown here is derived from an EMBL/GenBank/DDBJ whole genome shotgun (WGS) entry which is preliminary data.</text>
</comment>
<dbReference type="InterPro" id="IPR005561">
    <property type="entry name" value="ANTAR"/>
</dbReference>
<dbReference type="InterPro" id="IPR036388">
    <property type="entry name" value="WH-like_DNA-bd_sf"/>
</dbReference>
<evidence type="ECO:0000259" key="3">
    <source>
        <dbReference type="PROSITE" id="PS50921"/>
    </source>
</evidence>
<sequence>MCDETTHQPSVHQQLTPLLLDLADTAPRDLDNGGVLRRLTDHSQKLPGVEATAVISVDERTKNTPTVAAASDHASGQLAQAQLEFDEGPGLEALRTGRRLADLPLDRPSFRSRWPRFVPRSLSEGFTGITVIPLRHQHRAIAALHLHHQHCPHHALPGESVRAAQAMSDAAVIGVAHERQQRYVDQLQSALTSRIAIEQAKGMLAERFEWTMEEAFELLRSYARSHNTRLNDLVRSVIDGPPTEGPFRRTSPR</sequence>
<dbReference type="Gene3D" id="3.30.450.40">
    <property type="match status" value="1"/>
</dbReference>
<organism evidence="4 5">
    <name type="scientific">Streptomyces ochraceiscleroticus</name>
    <dbReference type="NCBI Taxonomy" id="47761"/>
    <lineage>
        <taxon>Bacteria</taxon>
        <taxon>Bacillati</taxon>
        <taxon>Actinomycetota</taxon>
        <taxon>Actinomycetes</taxon>
        <taxon>Kitasatosporales</taxon>
        <taxon>Streptomycetaceae</taxon>
        <taxon>Streptomyces</taxon>
    </lineage>
</organism>
<keyword evidence="2" id="KW-0804">Transcription</keyword>
<accession>A0ABW1MI76</accession>
<dbReference type="SUPFAM" id="SSF52172">
    <property type="entry name" value="CheY-like"/>
    <property type="match status" value="1"/>
</dbReference>
<name>A0ABW1MI76_9ACTN</name>
<dbReference type="InterPro" id="IPR012074">
    <property type="entry name" value="GAF_ANTAR"/>
</dbReference>